<reference evidence="1 2" key="1">
    <citation type="submission" date="2015-11" db="EMBL/GenBank/DDBJ databases">
        <title>Genomic analysis of 38 Legionella species identifies large and diverse effector repertoires.</title>
        <authorList>
            <person name="Burstein D."/>
            <person name="Amaro F."/>
            <person name="Zusman T."/>
            <person name="Lifshitz Z."/>
            <person name="Cohen O."/>
            <person name="Gilbert J.A."/>
            <person name="Pupko T."/>
            <person name="Shuman H.A."/>
            <person name="Segal G."/>
        </authorList>
    </citation>
    <scope>NUCLEOTIDE SEQUENCE [LARGE SCALE GENOMIC DNA]</scope>
    <source>
        <strain evidence="1 2">Mt.St.Helens-9</strain>
    </source>
</reference>
<dbReference type="OrthoDB" id="9788984at2"/>
<dbReference type="AlphaFoldDB" id="A0A0W0Z654"/>
<gene>
    <name evidence="1" type="primary">smg</name>
    <name evidence="1" type="ORF">Lspi_0793</name>
</gene>
<dbReference type="Pfam" id="PF04361">
    <property type="entry name" value="DUF494"/>
    <property type="match status" value="1"/>
</dbReference>
<evidence type="ECO:0000313" key="2">
    <source>
        <dbReference type="Proteomes" id="UP000054877"/>
    </source>
</evidence>
<evidence type="ECO:0000313" key="1">
    <source>
        <dbReference type="EMBL" id="KTD64626.1"/>
    </source>
</evidence>
<keyword evidence="2" id="KW-1185">Reference proteome</keyword>
<dbReference type="Proteomes" id="UP000054877">
    <property type="component" value="Unassembled WGS sequence"/>
</dbReference>
<organism evidence="1 2">
    <name type="scientific">Legionella spiritensis</name>
    <dbReference type="NCBI Taxonomy" id="452"/>
    <lineage>
        <taxon>Bacteria</taxon>
        <taxon>Pseudomonadati</taxon>
        <taxon>Pseudomonadota</taxon>
        <taxon>Gammaproteobacteria</taxon>
        <taxon>Legionellales</taxon>
        <taxon>Legionellaceae</taxon>
        <taxon>Legionella</taxon>
    </lineage>
</organism>
<protein>
    <submittedName>
        <fullName evidence="1">Protein Smg</fullName>
    </submittedName>
</protein>
<dbReference type="PATRIC" id="fig|452.5.peg.872"/>
<dbReference type="STRING" id="452.Lspi_0793"/>
<accession>A0A0W0Z654</accession>
<proteinExistence type="predicted"/>
<name>A0A0W0Z654_LEGSP</name>
<dbReference type="RefSeq" id="WP_058482742.1">
    <property type="nucleotide sequence ID" value="NZ_CAAAII010000002.1"/>
</dbReference>
<dbReference type="InterPro" id="IPR007456">
    <property type="entry name" value="Smg"/>
</dbReference>
<comment type="caution">
    <text evidence="1">The sequence shown here is derived from an EMBL/GenBank/DDBJ whole genome shotgun (WGS) entry which is preliminary data.</text>
</comment>
<dbReference type="EMBL" id="LNYX01000012">
    <property type="protein sequence ID" value="KTD64626.1"/>
    <property type="molecule type" value="Genomic_DNA"/>
</dbReference>
<sequence length="148" mass="17493">MKDSLLEMLMNFFEKSLSQLKENKSQQKTEQTPVVEETELTDSRNLEDSTLVIRSAKQYATRVFTSDEQLKFTKASYQFLMRIMLWKVINPETLEQIINQLLFSDSRFVTLQETKWTIRNTLAEHLDPSQLAFLDLVLYQKEDELPLH</sequence>